<dbReference type="InterPro" id="IPR012902">
    <property type="entry name" value="N_methyl_site"/>
</dbReference>
<keyword evidence="1" id="KW-1133">Transmembrane helix</keyword>
<name>A0A2G9YRQ9_9BACT</name>
<dbReference type="AlphaFoldDB" id="A0A2G9YRQ9"/>
<accession>A0A2G9YRQ9</accession>
<keyword evidence="1" id="KW-0812">Transmembrane</keyword>
<reference evidence="2 3" key="1">
    <citation type="submission" date="2017-09" db="EMBL/GenBank/DDBJ databases">
        <title>Depth-based differentiation of microbial function through sediment-hosted aquifers and enrichment of novel symbionts in the deep terrestrial subsurface.</title>
        <authorList>
            <person name="Probst A.J."/>
            <person name="Ladd B."/>
            <person name="Jarett J.K."/>
            <person name="Geller-Mcgrath D.E."/>
            <person name="Sieber C.M."/>
            <person name="Emerson J.B."/>
            <person name="Anantharaman K."/>
            <person name="Thomas B.C."/>
            <person name="Malmstrom R."/>
            <person name="Stieglmeier M."/>
            <person name="Klingl A."/>
            <person name="Woyke T."/>
            <person name="Ryan C.M."/>
            <person name="Banfield J.F."/>
        </authorList>
    </citation>
    <scope>NUCLEOTIDE SEQUENCE [LARGE SCALE GENOMIC DNA]</scope>
    <source>
        <strain evidence="2">CG23_combo_of_CG06-09_8_20_14_all_40_13</strain>
    </source>
</reference>
<dbReference type="EMBL" id="PCRM01000005">
    <property type="protein sequence ID" value="PIP21926.1"/>
    <property type="molecule type" value="Genomic_DNA"/>
</dbReference>
<evidence type="ECO:0000313" key="2">
    <source>
        <dbReference type="EMBL" id="PIP21926.1"/>
    </source>
</evidence>
<dbReference type="InterPro" id="IPR045584">
    <property type="entry name" value="Pilin-like"/>
</dbReference>
<dbReference type="Proteomes" id="UP000231567">
    <property type="component" value="Unassembled WGS sequence"/>
</dbReference>
<evidence type="ECO:0000313" key="3">
    <source>
        <dbReference type="Proteomes" id="UP000231567"/>
    </source>
</evidence>
<dbReference type="NCBIfam" id="TIGR02532">
    <property type="entry name" value="IV_pilin_GFxxxE"/>
    <property type="match status" value="1"/>
</dbReference>
<dbReference type="Pfam" id="PF07963">
    <property type="entry name" value="N_methyl"/>
    <property type="match status" value="1"/>
</dbReference>
<sequence>MIKKHILQGVPADPTRRSRSRAFTLIELLVSLAIIVLLTVLAIPTFKGSGENNKLNLTAQEVKNAILEAKNYALSPRAEKDNQINTYSIFFDVTNPNSNSYYIKEGDNTLGATVKYLPKGIIFSTATEIQFGIKEQGQIILPLLNPTNPDIVIVLHSNTLNKNKTITINQVTGEITIN</sequence>
<feature type="transmembrane region" description="Helical" evidence="1">
    <location>
        <begin position="21"/>
        <end position="43"/>
    </location>
</feature>
<comment type="caution">
    <text evidence="2">The sequence shown here is derived from an EMBL/GenBank/DDBJ whole genome shotgun (WGS) entry which is preliminary data.</text>
</comment>
<gene>
    <name evidence="2" type="ORF">COX39_00195</name>
</gene>
<evidence type="ECO:0008006" key="4">
    <source>
        <dbReference type="Google" id="ProtNLM"/>
    </source>
</evidence>
<protein>
    <recommendedName>
        <fullName evidence="4">General secretion pathway GspH domain-containing protein</fullName>
    </recommendedName>
</protein>
<dbReference type="Gene3D" id="3.30.700.10">
    <property type="entry name" value="Glycoprotein, Type 4 Pilin"/>
    <property type="match status" value="1"/>
</dbReference>
<evidence type="ECO:0000256" key="1">
    <source>
        <dbReference type="SAM" id="Phobius"/>
    </source>
</evidence>
<proteinExistence type="predicted"/>
<keyword evidence="1" id="KW-0472">Membrane</keyword>
<organism evidence="2 3">
    <name type="scientific">Candidatus Nealsonbacteria bacterium CG23_combo_of_CG06-09_8_20_14_all_40_13</name>
    <dbReference type="NCBI Taxonomy" id="1974724"/>
    <lineage>
        <taxon>Bacteria</taxon>
        <taxon>Candidatus Nealsoniibacteriota</taxon>
    </lineage>
</organism>
<dbReference type="SUPFAM" id="SSF54523">
    <property type="entry name" value="Pili subunits"/>
    <property type="match status" value="1"/>
</dbReference>